<evidence type="ECO:0008006" key="4">
    <source>
        <dbReference type="Google" id="ProtNLM"/>
    </source>
</evidence>
<accession>A0ABU7D0D0</accession>
<feature type="compositionally biased region" description="Basic and acidic residues" evidence="1">
    <location>
        <begin position="105"/>
        <end position="114"/>
    </location>
</feature>
<name>A0ABU7D0D0_9TELE</name>
<keyword evidence="3" id="KW-1185">Reference proteome</keyword>
<feature type="compositionally biased region" description="Basic and acidic residues" evidence="1">
    <location>
        <begin position="67"/>
        <end position="81"/>
    </location>
</feature>
<feature type="compositionally biased region" description="Polar residues" evidence="1">
    <location>
        <begin position="16"/>
        <end position="25"/>
    </location>
</feature>
<sequence>MDGPLNSCVPLEGKNETSSLPGLSETNTTNNNSAEINNTTQNVEKDKDVEWSGTWIGIESIGGFPPKPEEKQMPDQRKETYVKVQKGSAAPPEANQQQMNQGKPNPDDWHRLERLPFPAK</sequence>
<dbReference type="EMBL" id="JAHUTJ010008794">
    <property type="protein sequence ID" value="MED6267208.1"/>
    <property type="molecule type" value="Genomic_DNA"/>
</dbReference>
<organism evidence="2 3">
    <name type="scientific">Characodon lateralis</name>
    <dbReference type="NCBI Taxonomy" id="208331"/>
    <lineage>
        <taxon>Eukaryota</taxon>
        <taxon>Metazoa</taxon>
        <taxon>Chordata</taxon>
        <taxon>Craniata</taxon>
        <taxon>Vertebrata</taxon>
        <taxon>Euteleostomi</taxon>
        <taxon>Actinopterygii</taxon>
        <taxon>Neopterygii</taxon>
        <taxon>Teleostei</taxon>
        <taxon>Neoteleostei</taxon>
        <taxon>Acanthomorphata</taxon>
        <taxon>Ovalentaria</taxon>
        <taxon>Atherinomorphae</taxon>
        <taxon>Cyprinodontiformes</taxon>
        <taxon>Goodeidae</taxon>
        <taxon>Characodon</taxon>
    </lineage>
</organism>
<dbReference type="Proteomes" id="UP001352852">
    <property type="component" value="Unassembled WGS sequence"/>
</dbReference>
<comment type="caution">
    <text evidence="2">The sequence shown here is derived from an EMBL/GenBank/DDBJ whole genome shotgun (WGS) entry which is preliminary data.</text>
</comment>
<evidence type="ECO:0000313" key="3">
    <source>
        <dbReference type="Proteomes" id="UP001352852"/>
    </source>
</evidence>
<protein>
    <recommendedName>
        <fullName evidence="4">Prolactin receptor</fullName>
    </recommendedName>
</protein>
<evidence type="ECO:0000256" key="1">
    <source>
        <dbReference type="SAM" id="MobiDB-lite"/>
    </source>
</evidence>
<proteinExistence type="predicted"/>
<feature type="region of interest" description="Disordered" evidence="1">
    <location>
        <begin position="1"/>
        <end position="120"/>
    </location>
</feature>
<feature type="compositionally biased region" description="Low complexity" evidence="1">
    <location>
        <begin position="26"/>
        <end position="42"/>
    </location>
</feature>
<evidence type="ECO:0000313" key="2">
    <source>
        <dbReference type="EMBL" id="MED6267208.1"/>
    </source>
</evidence>
<feature type="compositionally biased region" description="Polar residues" evidence="1">
    <location>
        <begin position="94"/>
        <end position="103"/>
    </location>
</feature>
<reference evidence="2 3" key="1">
    <citation type="submission" date="2021-06" db="EMBL/GenBank/DDBJ databases">
        <authorList>
            <person name="Palmer J.M."/>
        </authorList>
    </citation>
    <scope>NUCLEOTIDE SEQUENCE [LARGE SCALE GENOMIC DNA]</scope>
    <source>
        <strain evidence="2 3">CL_MEX2019</strain>
        <tissue evidence="2">Muscle</tissue>
    </source>
</reference>
<gene>
    <name evidence="2" type="ORF">CHARACLAT_009702</name>
</gene>